<proteinExistence type="predicted"/>
<gene>
    <name evidence="2" type="ORF">WOLCODRAFT_136144</name>
</gene>
<accession>A0A2H3JEN6</accession>
<protein>
    <submittedName>
        <fullName evidence="2">Uncharacterized protein</fullName>
    </submittedName>
</protein>
<dbReference type="Proteomes" id="UP000218811">
    <property type="component" value="Unassembled WGS sequence"/>
</dbReference>
<feature type="compositionally biased region" description="Low complexity" evidence="1">
    <location>
        <begin position="63"/>
        <end position="76"/>
    </location>
</feature>
<name>A0A2H3JEN6_WOLCO</name>
<sequence>MAVAAAAASRSAPTPATTSFMTERQAVHALVRRTLPEDEQPPPAFTPGKYRDPVYEKVRSAAQQHQEYQQRYGQQQDGRYTALDESCDKAEGSFLIE</sequence>
<dbReference type="AlphaFoldDB" id="A0A2H3JEN6"/>
<evidence type="ECO:0000313" key="2">
    <source>
        <dbReference type="EMBL" id="PCH38273.1"/>
    </source>
</evidence>
<feature type="compositionally biased region" description="Low complexity" evidence="1">
    <location>
        <begin position="1"/>
        <end position="19"/>
    </location>
</feature>
<reference evidence="2 3" key="1">
    <citation type="journal article" date="2012" name="Science">
        <title>The Paleozoic origin of enzymatic lignin decomposition reconstructed from 31 fungal genomes.</title>
        <authorList>
            <person name="Floudas D."/>
            <person name="Binder M."/>
            <person name="Riley R."/>
            <person name="Barry K."/>
            <person name="Blanchette R.A."/>
            <person name="Henrissat B."/>
            <person name="Martinez A.T."/>
            <person name="Otillar R."/>
            <person name="Spatafora J.W."/>
            <person name="Yadav J.S."/>
            <person name="Aerts A."/>
            <person name="Benoit I."/>
            <person name="Boyd A."/>
            <person name="Carlson A."/>
            <person name="Copeland A."/>
            <person name="Coutinho P.M."/>
            <person name="de Vries R.P."/>
            <person name="Ferreira P."/>
            <person name="Findley K."/>
            <person name="Foster B."/>
            <person name="Gaskell J."/>
            <person name="Glotzer D."/>
            <person name="Gorecki P."/>
            <person name="Heitman J."/>
            <person name="Hesse C."/>
            <person name="Hori C."/>
            <person name="Igarashi K."/>
            <person name="Jurgens J.A."/>
            <person name="Kallen N."/>
            <person name="Kersten P."/>
            <person name="Kohler A."/>
            <person name="Kuees U."/>
            <person name="Kumar T.K.A."/>
            <person name="Kuo A."/>
            <person name="LaButti K."/>
            <person name="Larrondo L.F."/>
            <person name="Lindquist E."/>
            <person name="Ling A."/>
            <person name="Lombard V."/>
            <person name="Lucas S."/>
            <person name="Lundell T."/>
            <person name="Martin R."/>
            <person name="McLaughlin D.J."/>
            <person name="Morgenstern I."/>
            <person name="Morin E."/>
            <person name="Murat C."/>
            <person name="Nagy L.G."/>
            <person name="Nolan M."/>
            <person name="Ohm R.A."/>
            <person name="Patyshakuliyeva A."/>
            <person name="Rokas A."/>
            <person name="Ruiz-Duenas F.J."/>
            <person name="Sabat G."/>
            <person name="Salamov A."/>
            <person name="Samejima M."/>
            <person name="Schmutz J."/>
            <person name="Slot J.C."/>
            <person name="St John F."/>
            <person name="Stenlid J."/>
            <person name="Sun H."/>
            <person name="Sun S."/>
            <person name="Syed K."/>
            <person name="Tsang A."/>
            <person name="Wiebenga A."/>
            <person name="Young D."/>
            <person name="Pisabarro A."/>
            <person name="Eastwood D.C."/>
            <person name="Martin F."/>
            <person name="Cullen D."/>
            <person name="Grigoriev I.V."/>
            <person name="Hibbett D.S."/>
        </authorList>
    </citation>
    <scope>NUCLEOTIDE SEQUENCE [LARGE SCALE GENOMIC DNA]</scope>
    <source>
        <strain evidence="2 3">MD-104</strain>
    </source>
</reference>
<evidence type="ECO:0000256" key="1">
    <source>
        <dbReference type="SAM" id="MobiDB-lite"/>
    </source>
</evidence>
<feature type="compositionally biased region" description="Basic and acidic residues" evidence="1">
    <location>
        <begin position="49"/>
        <end position="59"/>
    </location>
</feature>
<keyword evidence="3" id="KW-1185">Reference proteome</keyword>
<feature type="region of interest" description="Disordered" evidence="1">
    <location>
        <begin position="1"/>
        <end position="80"/>
    </location>
</feature>
<dbReference type="EMBL" id="KB467942">
    <property type="protein sequence ID" value="PCH38273.1"/>
    <property type="molecule type" value="Genomic_DNA"/>
</dbReference>
<organism evidence="2 3">
    <name type="scientific">Wolfiporia cocos (strain MD-104)</name>
    <name type="common">Brown rot fungus</name>
    <dbReference type="NCBI Taxonomy" id="742152"/>
    <lineage>
        <taxon>Eukaryota</taxon>
        <taxon>Fungi</taxon>
        <taxon>Dikarya</taxon>
        <taxon>Basidiomycota</taxon>
        <taxon>Agaricomycotina</taxon>
        <taxon>Agaricomycetes</taxon>
        <taxon>Polyporales</taxon>
        <taxon>Phaeolaceae</taxon>
        <taxon>Wolfiporia</taxon>
    </lineage>
</organism>
<dbReference type="OrthoDB" id="2758323at2759"/>
<evidence type="ECO:0000313" key="3">
    <source>
        <dbReference type="Proteomes" id="UP000218811"/>
    </source>
</evidence>